<dbReference type="PANTHER" id="PTHR47843">
    <property type="entry name" value="BTB DOMAIN-CONTAINING PROTEIN-RELATED"/>
    <property type="match status" value="1"/>
</dbReference>
<evidence type="ECO:0000259" key="2">
    <source>
        <dbReference type="PROSITE" id="PS50097"/>
    </source>
</evidence>
<feature type="compositionally biased region" description="Polar residues" evidence="1">
    <location>
        <begin position="225"/>
        <end position="234"/>
    </location>
</feature>
<feature type="domain" description="BTB" evidence="2">
    <location>
        <begin position="23"/>
        <end position="79"/>
    </location>
</feature>
<name>A0A2J6PE28_9HELO</name>
<dbReference type="InterPro" id="IPR011333">
    <property type="entry name" value="SKP1/BTB/POZ_sf"/>
</dbReference>
<keyword evidence="4" id="KW-1185">Reference proteome</keyword>
<feature type="compositionally biased region" description="Polar residues" evidence="1">
    <location>
        <begin position="242"/>
        <end position="251"/>
    </location>
</feature>
<gene>
    <name evidence="3" type="ORF">NA56DRAFT_741730</name>
</gene>
<sequence>MTGSTTNRESAKRPPPSFSKPAQFVTIIVSQTPTEQKFVVHKELICFHSPFFHAAFNGKFIEGQTQEMQFEYPKIRDVLLLGKLWILAERAIIPKLQNTTIDVLYPILRGPMVAFPSRTPDMQDLVDIVFGEHTEEHPILRSLLVDYFASLHSRRLDDWAEHIPQKLLVQLTKTLAKDREDSRGKHRSVLATGKKATDYYVEVPTEKKDDAAKSQRKAEKKSANKPRQPSSNMLSGLHEPLHSNNSRNSSGCYAFSSDEEVEDLLHLPPETKISFSSTNRHR</sequence>
<dbReference type="STRING" id="1745343.A0A2J6PE28"/>
<dbReference type="InterPro" id="IPR000210">
    <property type="entry name" value="BTB/POZ_dom"/>
</dbReference>
<dbReference type="Proteomes" id="UP000235672">
    <property type="component" value="Unassembled WGS sequence"/>
</dbReference>
<evidence type="ECO:0000256" key="1">
    <source>
        <dbReference type="SAM" id="MobiDB-lite"/>
    </source>
</evidence>
<dbReference type="OrthoDB" id="194443at2759"/>
<dbReference type="SUPFAM" id="SSF54695">
    <property type="entry name" value="POZ domain"/>
    <property type="match status" value="1"/>
</dbReference>
<organism evidence="3 4">
    <name type="scientific">Hyaloscypha hepaticicola</name>
    <dbReference type="NCBI Taxonomy" id="2082293"/>
    <lineage>
        <taxon>Eukaryota</taxon>
        <taxon>Fungi</taxon>
        <taxon>Dikarya</taxon>
        <taxon>Ascomycota</taxon>
        <taxon>Pezizomycotina</taxon>
        <taxon>Leotiomycetes</taxon>
        <taxon>Helotiales</taxon>
        <taxon>Hyaloscyphaceae</taxon>
        <taxon>Hyaloscypha</taxon>
    </lineage>
</organism>
<proteinExistence type="predicted"/>
<dbReference type="EMBL" id="KZ613562">
    <property type="protein sequence ID" value="PMD12156.1"/>
    <property type="molecule type" value="Genomic_DNA"/>
</dbReference>
<protein>
    <recommendedName>
        <fullName evidence="2">BTB domain-containing protein</fullName>
    </recommendedName>
</protein>
<evidence type="ECO:0000313" key="4">
    <source>
        <dbReference type="Proteomes" id="UP000235672"/>
    </source>
</evidence>
<dbReference type="CDD" id="cd18186">
    <property type="entry name" value="BTB_POZ_ZBTB_KLHL-like"/>
    <property type="match status" value="1"/>
</dbReference>
<dbReference type="Pfam" id="PF00651">
    <property type="entry name" value="BTB"/>
    <property type="match status" value="1"/>
</dbReference>
<dbReference type="PROSITE" id="PS50097">
    <property type="entry name" value="BTB"/>
    <property type="match status" value="1"/>
</dbReference>
<evidence type="ECO:0000313" key="3">
    <source>
        <dbReference type="EMBL" id="PMD12156.1"/>
    </source>
</evidence>
<dbReference type="AlphaFoldDB" id="A0A2J6PE28"/>
<reference evidence="3 4" key="1">
    <citation type="submission" date="2016-05" db="EMBL/GenBank/DDBJ databases">
        <title>A degradative enzymes factory behind the ericoid mycorrhizal symbiosis.</title>
        <authorList>
            <consortium name="DOE Joint Genome Institute"/>
            <person name="Martino E."/>
            <person name="Morin E."/>
            <person name="Grelet G."/>
            <person name="Kuo A."/>
            <person name="Kohler A."/>
            <person name="Daghino S."/>
            <person name="Barry K."/>
            <person name="Choi C."/>
            <person name="Cichocki N."/>
            <person name="Clum A."/>
            <person name="Copeland A."/>
            <person name="Hainaut M."/>
            <person name="Haridas S."/>
            <person name="Labutti K."/>
            <person name="Lindquist E."/>
            <person name="Lipzen A."/>
            <person name="Khouja H.-R."/>
            <person name="Murat C."/>
            <person name="Ohm R."/>
            <person name="Olson A."/>
            <person name="Spatafora J."/>
            <person name="Veneault-Fourrey C."/>
            <person name="Henrissat B."/>
            <person name="Grigoriev I."/>
            <person name="Martin F."/>
            <person name="Perotto S."/>
        </authorList>
    </citation>
    <scope>NUCLEOTIDE SEQUENCE [LARGE SCALE GENOMIC DNA]</scope>
    <source>
        <strain evidence="3 4">UAMH 7357</strain>
    </source>
</reference>
<accession>A0A2J6PE28</accession>
<feature type="compositionally biased region" description="Basic and acidic residues" evidence="1">
    <location>
        <begin position="206"/>
        <end position="222"/>
    </location>
</feature>
<feature type="region of interest" description="Disordered" evidence="1">
    <location>
        <begin position="206"/>
        <end position="254"/>
    </location>
</feature>
<dbReference type="Gene3D" id="3.30.710.10">
    <property type="entry name" value="Potassium Channel Kv1.1, Chain A"/>
    <property type="match status" value="1"/>
</dbReference>